<accession>A0A9N9KBS6</accession>
<protein>
    <submittedName>
        <fullName evidence="2">10483_t:CDS:1</fullName>
    </submittedName>
</protein>
<evidence type="ECO:0000313" key="3">
    <source>
        <dbReference type="Proteomes" id="UP000789405"/>
    </source>
</evidence>
<dbReference type="Proteomes" id="UP000789405">
    <property type="component" value="Unassembled WGS sequence"/>
</dbReference>
<dbReference type="OrthoDB" id="2445862at2759"/>
<feature type="domain" description="HAT C-terminal dimerisation" evidence="1">
    <location>
        <begin position="40"/>
        <end position="94"/>
    </location>
</feature>
<evidence type="ECO:0000259" key="1">
    <source>
        <dbReference type="Pfam" id="PF05699"/>
    </source>
</evidence>
<sequence>ASLELVKTWGFDKREMTLLLKELIGYQNGDTPFDNLRNIENINPRNFWTKFSRGSPLLWRFAIKVFAIVPHTAAIERLFSSLGLVKTKLRNIMSSNLTRMLGMLRHDLQQGLPEVLKKRPKVNDQDFEDFMNSDVENADVDPYFEEELDEEFLQISIDE</sequence>
<dbReference type="EMBL" id="CAJVPY010055263">
    <property type="protein sequence ID" value="CAG8817455.1"/>
    <property type="molecule type" value="Genomic_DNA"/>
</dbReference>
<name>A0A9N9KBS6_9GLOM</name>
<evidence type="ECO:0000313" key="2">
    <source>
        <dbReference type="EMBL" id="CAG8817455.1"/>
    </source>
</evidence>
<dbReference type="InterPro" id="IPR008906">
    <property type="entry name" value="HATC_C_dom"/>
</dbReference>
<comment type="caution">
    <text evidence="2">The sequence shown here is derived from an EMBL/GenBank/DDBJ whole genome shotgun (WGS) entry which is preliminary data.</text>
</comment>
<reference evidence="2" key="1">
    <citation type="submission" date="2021-06" db="EMBL/GenBank/DDBJ databases">
        <authorList>
            <person name="Kallberg Y."/>
            <person name="Tangrot J."/>
            <person name="Rosling A."/>
        </authorList>
    </citation>
    <scope>NUCLEOTIDE SEQUENCE</scope>
    <source>
        <strain evidence="2">MA453B</strain>
    </source>
</reference>
<feature type="non-terminal residue" evidence="2">
    <location>
        <position position="159"/>
    </location>
</feature>
<dbReference type="GO" id="GO:0046983">
    <property type="term" value="F:protein dimerization activity"/>
    <property type="evidence" value="ECO:0007669"/>
    <property type="project" value="InterPro"/>
</dbReference>
<gene>
    <name evidence="2" type="ORF">DERYTH_LOCUS26444</name>
</gene>
<dbReference type="SUPFAM" id="SSF53098">
    <property type="entry name" value="Ribonuclease H-like"/>
    <property type="match status" value="1"/>
</dbReference>
<keyword evidence="3" id="KW-1185">Reference proteome</keyword>
<organism evidence="2 3">
    <name type="scientific">Dentiscutata erythropus</name>
    <dbReference type="NCBI Taxonomy" id="1348616"/>
    <lineage>
        <taxon>Eukaryota</taxon>
        <taxon>Fungi</taxon>
        <taxon>Fungi incertae sedis</taxon>
        <taxon>Mucoromycota</taxon>
        <taxon>Glomeromycotina</taxon>
        <taxon>Glomeromycetes</taxon>
        <taxon>Diversisporales</taxon>
        <taxon>Gigasporaceae</taxon>
        <taxon>Dentiscutata</taxon>
    </lineage>
</organism>
<dbReference type="AlphaFoldDB" id="A0A9N9KBS6"/>
<dbReference type="InterPro" id="IPR012337">
    <property type="entry name" value="RNaseH-like_sf"/>
</dbReference>
<proteinExistence type="predicted"/>
<feature type="non-terminal residue" evidence="2">
    <location>
        <position position="1"/>
    </location>
</feature>
<dbReference type="Pfam" id="PF05699">
    <property type="entry name" value="Dimer_Tnp_hAT"/>
    <property type="match status" value="1"/>
</dbReference>